<protein>
    <recommendedName>
        <fullName evidence="3">YbdD/YjiX family protein</fullName>
    </recommendedName>
</protein>
<organism evidence="1 2">
    <name type="scientific">Sphingomonas melonis</name>
    <dbReference type="NCBI Taxonomy" id="152682"/>
    <lineage>
        <taxon>Bacteria</taxon>
        <taxon>Pseudomonadati</taxon>
        <taxon>Pseudomonadota</taxon>
        <taxon>Alphaproteobacteria</taxon>
        <taxon>Sphingomonadales</taxon>
        <taxon>Sphingomonadaceae</taxon>
        <taxon>Sphingomonas</taxon>
    </lineage>
</organism>
<dbReference type="InterPro" id="IPR007423">
    <property type="entry name" value="Sel_put"/>
</dbReference>
<evidence type="ECO:0000313" key="1">
    <source>
        <dbReference type="EMBL" id="KIU29937.1"/>
    </source>
</evidence>
<dbReference type="Pfam" id="PF04328">
    <property type="entry name" value="Sel_put"/>
    <property type="match status" value="1"/>
</dbReference>
<accession>A0A0D1MHS4</accession>
<dbReference type="Proteomes" id="UP000033203">
    <property type="component" value="Unassembled WGS sequence"/>
</dbReference>
<dbReference type="AlphaFoldDB" id="A0A0D1MHS4"/>
<name>A0A0D1MHS4_9SPHN</name>
<gene>
    <name evidence="1" type="ORF">SR41_02425</name>
</gene>
<proteinExistence type="predicted"/>
<dbReference type="PATRIC" id="fig|1549858.7.peg.473"/>
<dbReference type="EMBL" id="JXTP01000010">
    <property type="protein sequence ID" value="KIU29937.1"/>
    <property type="molecule type" value="Genomic_DNA"/>
</dbReference>
<comment type="caution">
    <text evidence="1">The sequence shown here is derived from an EMBL/GenBank/DDBJ whole genome shotgun (WGS) entry which is preliminary data.</text>
</comment>
<dbReference type="PANTHER" id="PTHR38453">
    <property type="entry name" value="CYTOPLASMIC PROTEIN-RELATED"/>
    <property type="match status" value="1"/>
</dbReference>
<evidence type="ECO:0008006" key="3">
    <source>
        <dbReference type="Google" id="ProtNLM"/>
    </source>
</evidence>
<sequence length="63" mass="7269">MTITRTLRTLRDALHLLVGMPSYETYRAHMAEAHPDRPIMSKSAFFRDRQQARYGGRNGGRCC</sequence>
<evidence type="ECO:0000313" key="2">
    <source>
        <dbReference type="Proteomes" id="UP000033203"/>
    </source>
</evidence>
<dbReference type="PANTHER" id="PTHR38453:SF1">
    <property type="entry name" value="CYTOPLASMIC PROTEIN"/>
    <property type="match status" value="1"/>
</dbReference>
<reference evidence="1 2" key="1">
    <citation type="submission" date="2015-01" db="EMBL/GenBank/DDBJ databases">
        <title>Genome of Sphingomonas taxi strain 30a.</title>
        <authorList>
            <person name="Eevers N."/>
            <person name="Van Hamme J."/>
            <person name="Bottos E."/>
            <person name="Weyens N."/>
            <person name="Vangronsveld J."/>
        </authorList>
    </citation>
    <scope>NUCLEOTIDE SEQUENCE [LARGE SCALE GENOMIC DNA]</scope>
    <source>
        <strain evidence="1 2">30a</strain>
    </source>
</reference>